<dbReference type="Gramene" id="OE9A060036T1">
    <property type="protein sequence ID" value="OE9A060036C1"/>
    <property type="gene ID" value="OE9A060036"/>
</dbReference>
<name>A0A8S0TEF2_OLEEU</name>
<dbReference type="OrthoDB" id="10434112at2759"/>
<feature type="region of interest" description="Disordered" evidence="1">
    <location>
        <begin position="37"/>
        <end position="64"/>
    </location>
</feature>
<feature type="compositionally biased region" description="Basic and acidic residues" evidence="1">
    <location>
        <begin position="37"/>
        <end position="49"/>
    </location>
</feature>
<reference evidence="2 3" key="1">
    <citation type="submission" date="2019-12" db="EMBL/GenBank/DDBJ databases">
        <authorList>
            <person name="Alioto T."/>
            <person name="Alioto T."/>
            <person name="Gomez Garrido J."/>
        </authorList>
    </citation>
    <scope>NUCLEOTIDE SEQUENCE [LARGE SCALE GENOMIC DNA]</scope>
</reference>
<evidence type="ECO:0000256" key="1">
    <source>
        <dbReference type="SAM" id="MobiDB-lite"/>
    </source>
</evidence>
<protein>
    <submittedName>
        <fullName evidence="2">Uncharacterized protein</fullName>
    </submittedName>
</protein>
<dbReference type="Proteomes" id="UP000594638">
    <property type="component" value="Unassembled WGS sequence"/>
</dbReference>
<keyword evidence="3" id="KW-1185">Reference proteome</keyword>
<gene>
    <name evidence="2" type="ORF">OLEA9_A060036</name>
</gene>
<evidence type="ECO:0000313" key="2">
    <source>
        <dbReference type="EMBL" id="CAA3002267.1"/>
    </source>
</evidence>
<proteinExistence type="predicted"/>
<organism evidence="2 3">
    <name type="scientific">Olea europaea subsp. europaea</name>
    <dbReference type="NCBI Taxonomy" id="158383"/>
    <lineage>
        <taxon>Eukaryota</taxon>
        <taxon>Viridiplantae</taxon>
        <taxon>Streptophyta</taxon>
        <taxon>Embryophyta</taxon>
        <taxon>Tracheophyta</taxon>
        <taxon>Spermatophyta</taxon>
        <taxon>Magnoliopsida</taxon>
        <taxon>eudicotyledons</taxon>
        <taxon>Gunneridae</taxon>
        <taxon>Pentapetalae</taxon>
        <taxon>asterids</taxon>
        <taxon>lamiids</taxon>
        <taxon>Lamiales</taxon>
        <taxon>Oleaceae</taxon>
        <taxon>Oleeae</taxon>
        <taxon>Olea</taxon>
    </lineage>
</organism>
<accession>A0A8S0TEF2</accession>
<evidence type="ECO:0000313" key="3">
    <source>
        <dbReference type="Proteomes" id="UP000594638"/>
    </source>
</evidence>
<comment type="caution">
    <text evidence="2">The sequence shown here is derived from an EMBL/GenBank/DDBJ whole genome shotgun (WGS) entry which is preliminary data.</text>
</comment>
<sequence length="127" mass="14190">MNEFTLHDRLLSPSDGASANKEANDIVLCRIYENGENKRQRKNEKRENEGNAQGEFYSDSTLEPSNLGNEKAIISLPAHESVSNSNSVASISNFNWSFEESIPILSEEEVEFLLSCLNATTYDSNIN</sequence>
<dbReference type="AlphaFoldDB" id="A0A8S0TEF2"/>
<dbReference type="EMBL" id="CACTIH010005826">
    <property type="protein sequence ID" value="CAA3002267.1"/>
    <property type="molecule type" value="Genomic_DNA"/>
</dbReference>